<dbReference type="CDD" id="cd07984">
    <property type="entry name" value="LPLAT_LABLAT-like"/>
    <property type="match status" value="1"/>
</dbReference>
<evidence type="ECO:0000256" key="5">
    <source>
        <dbReference type="ARBA" id="ARBA00023136"/>
    </source>
</evidence>
<keyword evidence="3" id="KW-0997">Cell inner membrane</keyword>
<evidence type="ECO:0000256" key="6">
    <source>
        <dbReference type="ARBA" id="ARBA00023315"/>
    </source>
</evidence>
<proteinExistence type="predicted"/>
<protein>
    <recommendedName>
        <fullName evidence="9">Lipid A biosynthesis acyltransferase</fullName>
    </recommendedName>
</protein>
<evidence type="ECO:0008006" key="9">
    <source>
        <dbReference type="Google" id="ProtNLM"/>
    </source>
</evidence>
<evidence type="ECO:0000256" key="1">
    <source>
        <dbReference type="ARBA" id="ARBA00004533"/>
    </source>
</evidence>
<keyword evidence="2" id="KW-1003">Cell membrane</keyword>
<dbReference type="Pfam" id="PF03279">
    <property type="entry name" value="Lip_A_acyltrans"/>
    <property type="match status" value="1"/>
</dbReference>
<evidence type="ECO:0000256" key="4">
    <source>
        <dbReference type="ARBA" id="ARBA00022679"/>
    </source>
</evidence>
<evidence type="ECO:0000256" key="3">
    <source>
        <dbReference type="ARBA" id="ARBA00022519"/>
    </source>
</evidence>
<dbReference type="GO" id="GO:0009247">
    <property type="term" value="P:glycolipid biosynthetic process"/>
    <property type="evidence" value="ECO:0007669"/>
    <property type="project" value="UniProtKB-ARBA"/>
</dbReference>
<dbReference type="Proteomes" id="UP000265882">
    <property type="component" value="Unassembled WGS sequence"/>
</dbReference>
<dbReference type="AlphaFoldDB" id="A0A3A4NQ05"/>
<dbReference type="InterPro" id="IPR004960">
    <property type="entry name" value="LipA_acyltrans"/>
</dbReference>
<sequence>MEPRSKLMRERILRAVTGIVSGFFRRISPETARRIAFFVGDIGYLLDWRHRRIAMRNLRMAFGQTKTEAEMRRITRETFRNFSLIAVEFLRIPLLTPEKAKALIKPEQKKLLDECLKRGKGVLLVAYHFGNWEMMAAVGALAGYPISAVAKPMKDSIWNKIINEMRTFSGLRVIARDRSAFAIVKRLARNEIVGILVDQNIRKQKVFVDFFGMKAATTPGPALLALKTGAALIPLFMMRNGLGQYEMIAEGPLDVVSTGDMEADAVRITQTYTSILEKYVSRYPSQWFWLHRRWRTRPPGEPALY</sequence>
<reference evidence="7 8" key="1">
    <citation type="journal article" date="2017" name="ISME J.">
        <title>Energy and carbon metabolisms in a deep terrestrial subsurface fluid microbial community.</title>
        <authorList>
            <person name="Momper L."/>
            <person name="Jungbluth S.P."/>
            <person name="Lee M.D."/>
            <person name="Amend J.P."/>
        </authorList>
    </citation>
    <scope>NUCLEOTIDE SEQUENCE [LARGE SCALE GENOMIC DNA]</scope>
    <source>
        <strain evidence="7">SURF_5</strain>
    </source>
</reference>
<gene>
    <name evidence="7" type="ORF">C4520_15525</name>
</gene>
<dbReference type="EMBL" id="QZKU01000109">
    <property type="protein sequence ID" value="RJP17884.1"/>
    <property type="molecule type" value="Genomic_DNA"/>
</dbReference>
<keyword evidence="6" id="KW-0012">Acyltransferase</keyword>
<comment type="subcellular location">
    <subcellularLocation>
        <location evidence="1">Cell inner membrane</location>
    </subcellularLocation>
</comment>
<comment type="caution">
    <text evidence="7">The sequence shown here is derived from an EMBL/GenBank/DDBJ whole genome shotgun (WGS) entry which is preliminary data.</text>
</comment>
<dbReference type="PANTHER" id="PTHR30606">
    <property type="entry name" value="LIPID A BIOSYNTHESIS LAUROYL ACYLTRANSFERASE"/>
    <property type="match status" value="1"/>
</dbReference>
<evidence type="ECO:0000313" key="7">
    <source>
        <dbReference type="EMBL" id="RJP17884.1"/>
    </source>
</evidence>
<dbReference type="PANTHER" id="PTHR30606:SF10">
    <property type="entry name" value="PHOSPHATIDYLINOSITOL MANNOSIDE ACYLTRANSFERASE"/>
    <property type="match status" value="1"/>
</dbReference>
<evidence type="ECO:0000256" key="2">
    <source>
        <dbReference type="ARBA" id="ARBA00022475"/>
    </source>
</evidence>
<name>A0A3A4NQ05_ABYX5</name>
<dbReference type="GO" id="GO:0005886">
    <property type="term" value="C:plasma membrane"/>
    <property type="evidence" value="ECO:0007669"/>
    <property type="project" value="UniProtKB-SubCell"/>
</dbReference>
<organism evidence="7 8">
    <name type="scientific">Abyssobacteria bacterium (strain SURF_5)</name>
    <dbReference type="NCBI Taxonomy" id="2093360"/>
    <lineage>
        <taxon>Bacteria</taxon>
        <taxon>Pseudomonadati</taxon>
        <taxon>Candidatus Hydrogenedentota</taxon>
        <taxon>Candidatus Abyssobacteria</taxon>
    </lineage>
</organism>
<dbReference type="PIRSF" id="PIRSF026649">
    <property type="entry name" value="MsbB"/>
    <property type="match status" value="1"/>
</dbReference>
<dbReference type="GO" id="GO:0016746">
    <property type="term" value="F:acyltransferase activity"/>
    <property type="evidence" value="ECO:0007669"/>
    <property type="project" value="UniProtKB-KW"/>
</dbReference>
<accession>A0A3A4NQ05</accession>
<keyword evidence="5" id="KW-0472">Membrane</keyword>
<evidence type="ECO:0000313" key="8">
    <source>
        <dbReference type="Proteomes" id="UP000265882"/>
    </source>
</evidence>
<keyword evidence="4" id="KW-0808">Transferase</keyword>